<dbReference type="Pfam" id="PF13676">
    <property type="entry name" value="TIR_2"/>
    <property type="match status" value="1"/>
</dbReference>
<dbReference type="Gene3D" id="3.40.50.10140">
    <property type="entry name" value="Toll/interleukin-1 receptor homology (TIR) domain"/>
    <property type="match status" value="1"/>
</dbReference>
<evidence type="ECO:0000256" key="1">
    <source>
        <dbReference type="SAM" id="MobiDB-lite"/>
    </source>
</evidence>
<protein>
    <submittedName>
        <fullName evidence="4">Ribonuclease inhibitor (Ribonuclease/angiogenin inhibitor 1)</fullName>
    </submittedName>
</protein>
<feature type="transmembrane region" description="Helical" evidence="2">
    <location>
        <begin position="1054"/>
        <end position="1071"/>
    </location>
</feature>
<dbReference type="InterPro" id="IPR000157">
    <property type="entry name" value="TIR_dom"/>
</dbReference>
<evidence type="ECO:0000259" key="3">
    <source>
        <dbReference type="PROSITE" id="PS50104"/>
    </source>
</evidence>
<dbReference type="EMBL" id="CAXAMM010043710">
    <property type="protein sequence ID" value="CAK9111400.1"/>
    <property type="molecule type" value="Genomic_DNA"/>
</dbReference>
<dbReference type="Pfam" id="PF13516">
    <property type="entry name" value="LRR_6"/>
    <property type="match status" value="1"/>
</dbReference>
<dbReference type="PANTHER" id="PTHR46104:SF1">
    <property type="entry name" value="GENE 9195-RELATED"/>
    <property type="match status" value="1"/>
</dbReference>
<dbReference type="PROSITE" id="PS50104">
    <property type="entry name" value="TIR"/>
    <property type="match status" value="1"/>
</dbReference>
<keyword evidence="2" id="KW-0812">Transmembrane</keyword>
<feature type="transmembrane region" description="Helical" evidence="2">
    <location>
        <begin position="820"/>
        <end position="843"/>
    </location>
</feature>
<dbReference type="Proteomes" id="UP001642464">
    <property type="component" value="Unassembled WGS sequence"/>
</dbReference>
<proteinExistence type="predicted"/>
<dbReference type="PANTHER" id="PTHR46104">
    <property type="entry name" value="GENE 9195-RELATED-RELATED"/>
    <property type="match status" value="1"/>
</dbReference>
<feature type="compositionally biased region" description="Basic and acidic residues" evidence="1">
    <location>
        <begin position="34"/>
        <end position="45"/>
    </location>
</feature>
<dbReference type="SUPFAM" id="SSF52200">
    <property type="entry name" value="Toll/Interleukin receptor TIR domain"/>
    <property type="match status" value="1"/>
</dbReference>
<gene>
    <name evidence="4" type="ORF">SCF082_LOCUS51710</name>
</gene>
<organism evidence="4 5">
    <name type="scientific">Durusdinium trenchii</name>
    <dbReference type="NCBI Taxonomy" id="1381693"/>
    <lineage>
        <taxon>Eukaryota</taxon>
        <taxon>Sar</taxon>
        <taxon>Alveolata</taxon>
        <taxon>Dinophyceae</taxon>
        <taxon>Suessiales</taxon>
        <taxon>Symbiodiniaceae</taxon>
        <taxon>Durusdinium</taxon>
    </lineage>
</organism>
<feature type="domain" description="TIR" evidence="3">
    <location>
        <begin position="2119"/>
        <end position="2267"/>
    </location>
</feature>
<dbReference type="InterPro" id="IPR001611">
    <property type="entry name" value="Leu-rich_rpt"/>
</dbReference>
<keyword evidence="5" id="KW-1185">Reference proteome</keyword>
<accession>A0ABP0SG76</accession>
<evidence type="ECO:0000313" key="4">
    <source>
        <dbReference type="EMBL" id="CAK9111400.1"/>
    </source>
</evidence>
<feature type="compositionally biased region" description="Basic and acidic residues" evidence="1">
    <location>
        <begin position="1"/>
        <end position="13"/>
    </location>
</feature>
<keyword evidence="2" id="KW-1133">Transmembrane helix</keyword>
<sequence length="2293" mass="249124">MEGEEAGRGDGHDGTVCLARGISEQASPSAAPREQAEGGRRPVAEDELREVRLQKTLEQQQQQQRGPLRRWCGCLGQTRSHKGPETRIGKRQVVGVWDSGQDRKRRHEVQRKLDRILWAKRTGLTLVVTGLVILLIARSMAPATTSLACAEGFWCLSQSIRFPCPAGTFGASDDLISDECSGNCEAGYYCPEGSTSAQQEPCPVGHYCPAASPSPLECPNGTFAASLAMKNATCEGLCKAGYYCGLASSSARSAICPKGMFCPTGTRFADEFPCPVGFYNDQEGKESVDDCLVCPAPAGLACQQGSSQSAGAMLVDCPVGHFCPENQPPQPCPSGTFASQTGFADSSCEAFCPDGSWCPAGSSNARQSLCPAGFYCPRGTANYTDYPCWEGYVCVPGTEAPYLLCPRGEYCPTGSAEGIPCPAGVYGGQEGLFTPTCSAPCPAGYYCEAGTVNPFAFMCPAGSYCPEGTTSPEQFLCPERGFSSRIQITSLQECFCDVSTDPLCEENGGCLEGYYCPAGSSSEREIKCPANHYCPANASQPLVCQDPGYYCLERAVAANDVKNSARLTLLATVDEKARLWSLDYPTVSERYLFDGFTLVQGFLTETSKETYDGSFYTFIYFGAARGIATISVNVTTFGFYNATVSVCNADSVAIYNLGLLERMPATSSSDWYQSAFVFDWAVPRDAPLGDFTFCMSLPSGESNKTMMHSDVFGIVRSEHLRTLRERTALGGGLLFAGMAFHLLRPALRTATKTRGLEIPELIRTSSAHLVALIEYLGFIIEPAQLLLLTLLHPATKNASTPLEVLMMFVVRVTAAALPQLLGFVLAGMIAGGLLISVGSLHYFPAKLFQRCKIKALTGTIRETFLQVLCTEVLFVPILQTSLAPFDCVFNDVERMDAYLELGDQVRMRTWGVVQCWNNPFHILLAGGSVITTFGFVRWSLAVRLGRNANPNVRFKKAQFFEVWDIVLRSLLCFAATFADSSPWTQESHLYLTFAMLLFLYSARQYSKWDPYLGYAFVQNTWWTTVYATLTWITFACMVMVAVNKDISQANRTPMPLLHVSWTSGLVLLFMLRKTKHKRTQRARQLRFVALAGPEASEVSRRQALEAALDFILAAQRKTSSRNLPVYVQEILELLGALAQTNPLAKTAVVHLLQSNADPAVQNLFIKRQFLKYAQTEERSRMDSSDESVSSALTVSDVHLADDAQPQPAEARRKVFPENYKKGKAASAGSKRPTLLQRFERPTTEELRGLPKYRFLALALEPLMVMDFNNCGFDDHTVQPLCFMLPEMLPNLHTLSLSHNRGITARGLDHVLLAAAQSGSLMHLLCDLSHVDASPLIKVATQIFATRFELFQGHRTSSPPLTRLALGVQLELRVLLAPVDPKRSDLKGHDMSAEQEHALLRDGRPVERVHLALLSPDMVLPGGNGDIGAALKDSHVSFASLKMARWKPVVRAAFTETIKMEPLTHNEEDWSLLEGLVHTLPSLQRLDFEGCKITEESAQALGNAVAKSASLKCVKLPGGAEMDISHLKSSSKINLVDEFALDDIAMLICGPSIAQNQTVRRLALVSRGHGAKLTGTGVEILCGMLCDKQMQLDKFSLGNWHRGNEVTEAAMISLCAFLDQSEHLRSLDMRHCQISAESATMLCSMLVRSTSAGTTLTSLKLSNNPISRFGAESFGAFLGRNHVLCKLHLAFCGLDEDSVLHLCEALASNPAKLHTLVLDGNRIGTALAMTAIATVLTEPECALRSLSLADCGLRGVSALLVALATPGQPITSLNISSNPNISLTTFKLQVETLHAQMCGLDDRLCADLCETLLTAEQHPELAPLRAIDLSGNRFSDALSIPLARVLASASVNLQCIVLVDNELTQEGKDLLHGKTPMAVARELTLRALVDGEVSVMVQILDSASGSELLEAVVEACEVRLSSDSAVLLPDGSELEEEESLADQGLGGGVTNPEGPAYASAFGPAKPVVASQTFVVRVQLSPGDPDKAPQQPDATVRAGVSGPLWLQEGNDVRLTLVLPSDGSFSCDEPTTSFKWHKVLTSESFSVRCEDPGAVGSHMFQCRIESGKLKSKLLFEILTQTATHAAPRVARAKVVPSAVGALVAKQEPRASPDALVQDFVAAEDNVFISYRRSQIDLADRVRLYLERLGYTVFLDLSPEQGLGAGDFRDQLDAALAKATVVMPLLTPDYLGPLKDNVAANRPDWCFEEIKTALKAGTTVVPLYKGINIGAELADLPSEVAALARVNAFPLFDEVFDLCVQQVHRKIQQHQSNLATRKAVLQSEDDDDDTAALDQRP</sequence>
<evidence type="ECO:0000313" key="5">
    <source>
        <dbReference type="Proteomes" id="UP001642464"/>
    </source>
</evidence>
<feature type="transmembrane region" description="Helical" evidence="2">
    <location>
        <begin position="864"/>
        <end position="885"/>
    </location>
</feature>
<dbReference type="Gene3D" id="3.80.10.10">
    <property type="entry name" value="Ribonuclease Inhibitor"/>
    <property type="match status" value="3"/>
</dbReference>
<dbReference type="InterPro" id="IPR032675">
    <property type="entry name" value="LRR_dom_sf"/>
</dbReference>
<feature type="region of interest" description="Disordered" evidence="1">
    <location>
        <begin position="2271"/>
        <end position="2293"/>
    </location>
</feature>
<comment type="caution">
    <text evidence="4">The sequence shown here is derived from an EMBL/GenBank/DDBJ whole genome shotgun (WGS) entry which is preliminary data.</text>
</comment>
<name>A0ABP0SG76_9DINO</name>
<reference evidence="4 5" key="1">
    <citation type="submission" date="2024-02" db="EMBL/GenBank/DDBJ databases">
        <authorList>
            <person name="Chen Y."/>
            <person name="Shah S."/>
            <person name="Dougan E. K."/>
            <person name="Thang M."/>
            <person name="Chan C."/>
        </authorList>
    </citation>
    <scope>NUCLEOTIDE SEQUENCE [LARGE SCALE GENOMIC DNA]</scope>
</reference>
<feature type="region of interest" description="Disordered" evidence="1">
    <location>
        <begin position="1"/>
        <end position="45"/>
    </location>
</feature>
<feature type="non-terminal residue" evidence="4">
    <location>
        <position position="2293"/>
    </location>
</feature>
<dbReference type="InterPro" id="IPR035897">
    <property type="entry name" value="Toll_tir_struct_dom_sf"/>
</dbReference>
<feature type="transmembrane region" description="Helical" evidence="2">
    <location>
        <begin position="983"/>
        <end position="1000"/>
    </location>
</feature>
<dbReference type="SUPFAM" id="SSF52047">
    <property type="entry name" value="RNI-like"/>
    <property type="match status" value="2"/>
</dbReference>
<feature type="transmembrane region" description="Helical" evidence="2">
    <location>
        <begin position="1021"/>
        <end position="1042"/>
    </location>
</feature>
<feature type="transmembrane region" description="Helical" evidence="2">
    <location>
        <begin position="920"/>
        <end position="938"/>
    </location>
</feature>
<dbReference type="SMART" id="SM00368">
    <property type="entry name" value="LRR_RI"/>
    <property type="match status" value="9"/>
</dbReference>
<evidence type="ECO:0000256" key="2">
    <source>
        <dbReference type="SAM" id="Phobius"/>
    </source>
</evidence>
<dbReference type="SMART" id="SM01411">
    <property type="entry name" value="Ephrin_rec_like"/>
    <property type="match status" value="7"/>
</dbReference>
<keyword evidence="2" id="KW-0472">Membrane</keyword>